<name>A0A291LZZ5_9RHOB</name>
<dbReference type="AlphaFoldDB" id="A0A291LZZ5"/>
<dbReference type="KEGG" id="cmag:CBW24_09280"/>
<keyword evidence="2" id="KW-0472">Membrane</keyword>
<keyword evidence="4" id="KW-1185">Reference proteome</keyword>
<protein>
    <submittedName>
        <fullName evidence="3">Uncharacterized protein</fullName>
    </submittedName>
</protein>
<keyword evidence="2" id="KW-1133">Transmembrane helix</keyword>
<evidence type="ECO:0000313" key="4">
    <source>
        <dbReference type="Proteomes" id="UP000219050"/>
    </source>
</evidence>
<organism evidence="3 4">
    <name type="scientific">Pacificitalea manganoxidans</name>
    <dbReference type="NCBI Taxonomy" id="1411902"/>
    <lineage>
        <taxon>Bacteria</taxon>
        <taxon>Pseudomonadati</taxon>
        <taxon>Pseudomonadota</taxon>
        <taxon>Alphaproteobacteria</taxon>
        <taxon>Rhodobacterales</taxon>
        <taxon>Paracoccaceae</taxon>
        <taxon>Pacificitalea</taxon>
    </lineage>
</organism>
<accession>A0A291LZZ5</accession>
<dbReference type="EMBL" id="CP021404">
    <property type="protein sequence ID" value="ATI42187.1"/>
    <property type="molecule type" value="Genomic_DNA"/>
</dbReference>
<sequence length="67" mass="6816">MTTVTTNSPLHPTHNAEPIDPAKVIGALIFALMLAVSALAGGASTPQPDAPQAEVWRGNAASLPGDR</sequence>
<feature type="transmembrane region" description="Helical" evidence="2">
    <location>
        <begin position="24"/>
        <end position="43"/>
    </location>
</feature>
<evidence type="ECO:0000313" key="3">
    <source>
        <dbReference type="EMBL" id="ATI42187.1"/>
    </source>
</evidence>
<gene>
    <name evidence="3" type="ORF">CBW24_09280</name>
</gene>
<evidence type="ECO:0000256" key="2">
    <source>
        <dbReference type="SAM" id="Phobius"/>
    </source>
</evidence>
<keyword evidence="2" id="KW-0812">Transmembrane</keyword>
<dbReference type="Proteomes" id="UP000219050">
    <property type="component" value="Chromosome"/>
</dbReference>
<dbReference type="RefSeq" id="WP_097373423.1">
    <property type="nucleotide sequence ID" value="NZ_CP021404.1"/>
</dbReference>
<feature type="region of interest" description="Disordered" evidence="1">
    <location>
        <begin position="41"/>
        <end position="67"/>
    </location>
</feature>
<evidence type="ECO:0000256" key="1">
    <source>
        <dbReference type="SAM" id="MobiDB-lite"/>
    </source>
</evidence>
<reference evidence="3 4" key="1">
    <citation type="submission" date="2017-05" db="EMBL/GenBank/DDBJ databases">
        <title>Comparative genomic and metabolic analysis of manganese-oxidizing mechanisms in Celeribater manganoxidans DY25T: its adaption to the environment of polymetallic nodule.</title>
        <authorList>
            <person name="Wang X."/>
        </authorList>
    </citation>
    <scope>NUCLEOTIDE SEQUENCE [LARGE SCALE GENOMIC DNA]</scope>
    <source>
        <strain evidence="3 4">DY25</strain>
    </source>
</reference>
<proteinExistence type="predicted"/>